<dbReference type="PROSITE" id="PS50948">
    <property type="entry name" value="PAN"/>
    <property type="match status" value="1"/>
</dbReference>
<keyword evidence="13 21" id="KW-1133">Transmembrane helix</keyword>
<keyword evidence="8" id="KW-0732">Signal</keyword>
<dbReference type="InterPro" id="IPR000858">
    <property type="entry name" value="S_locus_glycoprot_dom"/>
</dbReference>
<evidence type="ECO:0000313" key="25">
    <source>
        <dbReference type="Proteomes" id="UP000636800"/>
    </source>
</evidence>
<evidence type="ECO:0000256" key="1">
    <source>
        <dbReference type="ARBA" id="ARBA00004251"/>
    </source>
</evidence>
<dbReference type="EC" id="2.7.11.1" evidence="2"/>
<evidence type="ECO:0000256" key="5">
    <source>
        <dbReference type="ARBA" id="ARBA00022553"/>
    </source>
</evidence>
<keyword evidence="9" id="KW-0430">Lectin</keyword>
<dbReference type="GO" id="GO:0005886">
    <property type="term" value="C:plasma membrane"/>
    <property type="evidence" value="ECO:0007669"/>
    <property type="project" value="UniProtKB-SubCell"/>
</dbReference>
<dbReference type="GO" id="GO:0048544">
    <property type="term" value="P:recognition of pollen"/>
    <property type="evidence" value="ECO:0007669"/>
    <property type="project" value="InterPro"/>
</dbReference>
<dbReference type="PROSITE" id="PS50011">
    <property type="entry name" value="PROTEIN_KINASE_DOM"/>
    <property type="match status" value="1"/>
</dbReference>
<dbReference type="InterPro" id="IPR003609">
    <property type="entry name" value="Pan_app"/>
</dbReference>
<comment type="catalytic activity">
    <reaction evidence="18">
        <text>L-threonyl-[protein] + ATP = O-phospho-L-threonyl-[protein] + ADP + H(+)</text>
        <dbReference type="Rhea" id="RHEA:46608"/>
        <dbReference type="Rhea" id="RHEA-COMP:11060"/>
        <dbReference type="Rhea" id="RHEA-COMP:11605"/>
        <dbReference type="ChEBI" id="CHEBI:15378"/>
        <dbReference type="ChEBI" id="CHEBI:30013"/>
        <dbReference type="ChEBI" id="CHEBI:30616"/>
        <dbReference type="ChEBI" id="CHEBI:61977"/>
        <dbReference type="ChEBI" id="CHEBI:456216"/>
        <dbReference type="EC" id="2.7.11.1"/>
    </reaction>
</comment>
<dbReference type="InterPro" id="IPR008271">
    <property type="entry name" value="Ser/Thr_kinase_AS"/>
</dbReference>
<dbReference type="FunFam" id="3.30.200.20:FF:000370">
    <property type="entry name" value="Receptor-like protein kinase 4"/>
    <property type="match status" value="1"/>
</dbReference>
<dbReference type="InterPro" id="IPR011009">
    <property type="entry name" value="Kinase-like_dom_sf"/>
</dbReference>
<dbReference type="PROSITE" id="PS00107">
    <property type="entry name" value="PROTEIN_KINASE_ATP"/>
    <property type="match status" value="1"/>
</dbReference>
<dbReference type="CDD" id="cd01098">
    <property type="entry name" value="PAN_AP_plant"/>
    <property type="match status" value="1"/>
</dbReference>
<dbReference type="InterPro" id="IPR000719">
    <property type="entry name" value="Prot_kinase_dom"/>
</dbReference>
<keyword evidence="11" id="KW-0418">Kinase</keyword>
<gene>
    <name evidence="24" type="ORF">HPP92_012373</name>
</gene>
<dbReference type="GO" id="GO:0004674">
    <property type="term" value="F:protein serine/threonine kinase activity"/>
    <property type="evidence" value="ECO:0007669"/>
    <property type="project" value="UniProtKB-KW"/>
</dbReference>
<dbReference type="Proteomes" id="UP000636800">
    <property type="component" value="Chromosome 5"/>
</dbReference>
<evidence type="ECO:0000259" key="23">
    <source>
        <dbReference type="PROSITE" id="PS50948"/>
    </source>
</evidence>
<accession>A0A835R4T2</accession>
<dbReference type="InterPro" id="IPR017441">
    <property type="entry name" value="Protein_kinase_ATP_BS"/>
</dbReference>
<keyword evidence="4" id="KW-0723">Serine/threonine-protein kinase</keyword>
<dbReference type="FunFam" id="1.10.510.10:FF:000227">
    <property type="entry name" value="Serine/threonine-protein kinase"/>
    <property type="match status" value="1"/>
</dbReference>
<keyword evidence="25" id="KW-1185">Reference proteome</keyword>
<comment type="caution">
    <text evidence="24">The sequence shown here is derived from an EMBL/GenBank/DDBJ whole genome shotgun (WGS) entry which is preliminary data.</text>
</comment>
<dbReference type="SUPFAM" id="SSF56112">
    <property type="entry name" value="Protein kinase-like (PK-like)"/>
    <property type="match status" value="1"/>
</dbReference>
<feature type="domain" description="Apple" evidence="23">
    <location>
        <begin position="155"/>
        <end position="236"/>
    </location>
</feature>
<dbReference type="Pfam" id="PF00954">
    <property type="entry name" value="S_locus_glycop"/>
    <property type="match status" value="1"/>
</dbReference>
<keyword evidence="10 20" id="KW-0547">Nucleotide-binding</keyword>
<keyword evidence="12 20" id="KW-0067">ATP-binding</keyword>
<feature type="binding site" evidence="20">
    <location>
        <position position="334"/>
    </location>
    <ligand>
        <name>ATP</name>
        <dbReference type="ChEBI" id="CHEBI:30616"/>
    </ligand>
</feature>
<keyword evidence="7 21" id="KW-0812">Transmembrane</keyword>
<evidence type="ECO:0000256" key="11">
    <source>
        <dbReference type="ARBA" id="ARBA00022777"/>
    </source>
</evidence>
<keyword evidence="6" id="KW-0808">Transferase</keyword>
<evidence type="ECO:0000313" key="24">
    <source>
        <dbReference type="EMBL" id="KAG0481515.1"/>
    </source>
</evidence>
<evidence type="ECO:0000256" key="15">
    <source>
        <dbReference type="ARBA" id="ARBA00023157"/>
    </source>
</evidence>
<evidence type="ECO:0000256" key="14">
    <source>
        <dbReference type="ARBA" id="ARBA00023136"/>
    </source>
</evidence>
<feature type="transmembrane region" description="Helical" evidence="21">
    <location>
        <begin position="251"/>
        <end position="271"/>
    </location>
</feature>
<keyword evidence="16" id="KW-0675">Receptor</keyword>
<dbReference type="GO" id="GO:0005524">
    <property type="term" value="F:ATP binding"/>
    <property type="evidence" value="ECO:0007669"/>
    <property type="project" value="UniProtKB-UniRule"/>
</dbReference>
<dbReference type="CDD" id="cd14066">
    <property type="entry name" value="STKc_IRAK"/>
    <property type="match status" value="1"/>
</dbReference>
<dbReference type="PANTHER" id="PTHR47974">
    <property type="entry name" value="OS07G0415500 PROTEIN"/>
    <property type="match status" value="1"/>
</dbReference>
<evidence type="ECO:0000256" key="4">
    <source>
        <dbReference type="ARBA" id="ARBA00022527"/>
    </source>
</evidence>
<dbReference type="EMBL" id="JADCNL010000005">
    <property type="protein sequence ID" value="KAG0481515.1"/>
    <property type="molecule type" value="Genomic_DNA"/>
</dbReference>
<dbReference type="Pfam" id="PF08276">
    <property type="entry name" value="PAN_2"/>
    <property type="match status" value="1"/>
</dbReference>
<feature type="domain" description="Protein kinase" evidence="22">
    <location>
        <begin position="305"/>
        <end position="576"/>
    </location>
</feature>
<evidence type="ECO:0000256" key="19">
    <source>
        <dbReference type="ARBA" id="ARBA00048679"/>
    </source>
</evidence>
<protein>
    <recommendedName>
        <fullName evidence="2">non-specific serine/threonine protein kinase</fullName>
        <ecNumber evidence="2">2.7.11.1</ecNumber>
    </recommendedName>
</protein>
<evidence type="ECO:0000259" key="22">
    <source>
        <dbReference type="PROSITE" id="PS50011"/>
    </source>
</evidence>
<dbReference type="AlphaFoldDB" id="A0A835R4T2"/>
<evidence type="ECO:0000256" key="13">
    <source>
        <dbReference type="ARBA" id="ARBA00022989"/>
    </source>
</evidence>
<evidence type="ECO:0000256" key="20">
    <source>
        <dbReference type="PROSITE-ProRule" id="PRU10141"/>
    </source>
</evidence>
<keyword evidence="5" id="KW-0597">Phosphoprotein</keyword>
<sequence length="663" mass="74142">MFYLEMDPSGISQYVILWNGSENYWSSGIWNGQTFTRVPELRPTDAYSFEYVSNTTENYFTYTVHSTGLISRLVMDYNGQIKSLAWVPASNGWMLFWSKPKEQCQVYKGCGAFGRCNDKNSQHCGCLEGFSEASFEDWNLGDHSGGCVRKTPLQCSGNSSAGTKMDRFYQMDGVKLPANPRSVQAGSIDECETACLSNCSCTAYSYSSGCSLWLEDLLNIQEQYDEAPATLFLRLAASELPTSQSKKGSSIRGVIGGIGGFIVLLSIAWFISWRLQRKRIISAAKKVSDGNLAAFRYGDLQRVTKNFSDKLGSGGFGSVYKGALPDSTLIAVKKLQDLSQRDKQFRTEVSTIGKIQHINLIRLHGFCADGNNKCLVYEFMPNSSLDAHLFHSSKTDLDWSRRYQIMLGIARGLAYLHEKCRDCIIHCDIKPENMLLDDSFIPKVADFGLAKLLGRDLSRVLTTMRGTRGYLAPEWISGIAVTAKADVYSYGMMLFEIISGKRNTDHWEDDKPGFFPASAVKNLMNGNVLSILDPRLEGKADVDEVIRTCKIACWCIQDEEMNRPTMGQVVQILEGITEISMPPVPKSIQLYSGQQQQVVFFSDFSVDQSKTTQSTFYSSYQNESSNSTTSKELLGTAYTQVLGTEHCNHSRHHRSKIWAFLNT</sequence>
<keyword evidence="3" id="KW-1003">Cell membrane</keyword>
<dbReference type="PANTHER" id="PTHR47974:SF19">
    <property type="entry name" value="RECEPTOR-LIKE SERINE_THREONINE-PROTEIN KINASE"/>
    <property type="match status" value="1"/>
</dbReference>
<reference evidence="24 25" key="1">
    <citation type="journal article" date="2020" name="Nat. Food">
        <title>A phased Vanilla planifolia genome enables genetic improvement of flavour and production.</title>
        <authorList>
            <person name="Hasing T."/>
            <person name="Tang H."/>
            <person name="Brym M."/>
            <person name="Khazi F."/>
            <person name="Huang T."/>
            <person name="Chambers A.H."/>
        </authorList>
    </citation>
    <scope>NUCLEOTIDE SEQUENCE [LARGE SCALE GENOMIC DNA]</scope>
    <source>
        <tissue evidence="24">Leaf</tissue>
    </source>
</reference>
<evidence type="ECO:0000256" key="8">
    <source>
        <dbReference type="ARBA" id="ARBA00022729"/>
    </source>
</evidence>
<evidence type="ECO:0000256" key="16">
    <source>
        <dbReference type="ARBA" id="ARBA00023170"/>
    </source>
</evidence>
<evidence type="ECO:0000256" key="10">
    <source>
        <dbReference type="ARBA" id="ARBA00022741"/>
    </source>
</evidence>
<evidence type="ECO:0000256" key="6">
    <source>
        <dbReference type="ARBA" id="ARBA00022679"/>
    </source>
</evidence>
<dbReference type="SMART" id="SM00220">
    <property type="entry name" value="S_TKc"/>
    <property type="match status" value="1"/>
</dbReference>
<dbReference type="Gene3D" id="3.30.200.20">
    <property type="entry name" value="Phosphorylase Kinase, domain 1"/>
    <property type="match status" value="1"/>
</dbReference>
<dbReference type="Gene3D" id="1.10.510.10">
    <property type="entry name" value="Transferase(Phosphotransferase) domain 1"/>
    <property type="match status" value="1"/>
</dbReference>
<keyword evidence="17" id="KW-0325">Glycoprotein</keyword>
<evidence type="ECO:0000256" key="17">
    <source>
        <dbReference type="ARBA" id="ARBA00023180"/>
    </source>
</evidence>
<organism evidence="24 25">
    <name type="scientific">Vanilla planifolia</name>
    <name type="common">Vanilla</name>
    <dbReference type="NCBI Taxonomy" id="51239"/>
    <lineage>
        <taxon>Eukaryota</taxon>
        <taxon>Viridiplantae</taxon>
        <taxon>Streptophyta</taxon>
        <taxon>Embryophyta</taxon>
        <taxon>Tracheophyta</taxon>
        <taxon>Spermatophyta</taxon>
        <taxon>Magnoliopsida</taxon>
        <taxon>Liliopsida</taxon>
        <taxon>Asparagales</taxon>
        <taxon>Orchidaceae</taxon>
        <taxon>Vanilloideae</taxon>
        <taxon>Vanilleae</taxon>
        <taxon>Vanilla</taxon>
    </lineage>
</organism>
<evidence type="ECO:0000256" key="21">
    <source>
        <dbReference type="SAM" id="Phobius"/>
    </source>
</evidence>
<dbReference type="Pfam" id="PF00069">
    <property type="entry name" value="Pkinase"/>
    <property type="match status" value="1"/>
</dbReference>
<comment type="catalytic activity">
    <reaction evidence="19">
        <text>L-seryl-[protein] + ATP = O-phospho-L-seryl-[protein] + ADP + H(+)</text>
        <dbReference type="Rhea" id="RHEA:17989"/>
        <dbReference type="Rhea" id="RHEA-COMP:9863"/>
        <dbReference type="Rhea" id="RHEA-COMP:11604"/>
        <dbReference type="ChEBI" id="CHEBI:15378"/>
        <dbReference type="ChEBI" id="CHEBI:29999"/>
        <dbReference type="ChEBI" id="CHEBI:30616"/>
        <dbReference type="ChEBI" id="CHEBI:83421"/>
        <dbReference type="ChEBI" id="CHEBI:456216"/>
        <dbReference type="EC" id="2.7.11.1"/>
    </reaction>
</comment>
<keyword evidence="15" id="KW-1015">Disulfide bond</keyword>
<evidence type="ECO:0000256" key="9">
    <source>
        <dbReference type="ARBA" id="ARBA00022734"/>
    </source>
</evidence>
<name>A0A835R4T2_VANPL</name>
<dbReference type="SMART" id="SM00473">
    <property type="entry name" value="PAN_AP"/>
    <property type="match status" value="1"/>
</dbReference>
<dbReference type="GO" id="GO:0030246">
    <property type="term" value="F:carbohydrate binding"/>
    <property type="evidence" value="ECO:0007669"/>
    <property type="project" value="UniProtKB-KW"/>
</dbReference>
<evidence type="ECO:0000256" key="2">
    <source>
        <dbReference type="ARBA" id="ARBA00012513"/>
    </source>
</evidence>
<evidence type="ECO:0000256" key="3">
    <source>
        <dbReference type="ARBA" id="ARBA00022475"/>
    </source>
</evidence>
<evidence type="ECO:0000256" key="7">
    <source>
        <dbReference type="ARBA" id="ARBA00022692"/>
    </source>
</evidence>
<comment type="subcellular location">
    <subcellularLocation>
        <location evidence="1">Cell membrane</location>
        <topology evidence="1">Single-pass type I membrane protein</topology>
    </subcellularLocation>
</comment>
<evidence type="ECO:0000256" key="12">
    <source>
        <dbReference type="ARBA" id="ARBA00022840"/>
    </source>
</evidence>
<evidence type="ECO:0000256" key="18">
    <source>
        <dbReference type="ARBA" id="ARBA00047899"/>
    </source>
</evidence>
<dbReference type="PROSITE" id="PS00108">
    <property type="entry name" value="PROTEIN_KINASE_ST"/>
    <property type="match status" value="1"/>
</dbReference>
<proteinExistence type="predicted"/>
<keyword evidence="14 21" id="KW-0472">Membrane</keyword>